<keyword evidence="3" id="KW-1185">Reference proteome</keyword>
<feature type="compositionally biased region" description="Basic and acidic residues" evidence="1">
    <location>
        <begin position="7"/>
        <end position="30"/>
    </location>
</feature>
<reference evidence="2 3" key="2">
    <citation type="journal article" date="2016" name="Int. J. Syst. Evol. Microbiol.">
        <title>Bacillus gobiensis sp. nov., isolated from a soil sample.</title>
        <authorList>
            <person name="Liu B."/>
            <person name="Liu G.H."/>
            <person name="Cetin S."/>
            <person name="Schumann P."/>
            <person name="Pan Z.Z."/>
            <person name="Chen Q.Q."/>
        </authorList>
    </citation>
    <scope>NUCLEOTIDE SEQUENCE [LARGE SCALE GENOMIC DNA]</scope>
    <source>
        <strain evidence="2 3">FJAT-4402</strain>
    </source>
</reference>
<dbReference type="InterPro" id="IPR049646">
    <property type="entry name" value="GvpT/GvpP-like"/>
</dbReference>
<evidence type="ECO:0008006" key="4">
    <source>
        <dbReference type="Google" id="ProtNLM"/>
    </source>
</evidence>
<feature type="compositionally biased region" description="Basic and acidic residues" evidence="1">
    <location>
        <begin position="129"/>
        <end position="164"/>
    </location>
</feature>
<feature type="compositionally biased region" description="Basic and acidic residues" evidence="1">
    <location>
        <begin position="72"/>
        <end position="93"/>
    </location>
</feature>
<evidence type="ECO:0000256" key="1">
    <source>
        <dbReference type="SAM" id="MobiDB-lite"/>
    </source>
</evidence>
<dbReference type="PATRIC" id="fig|1441095.3.peg.4507"/>
<name>A0A0M4FUN4_9BACI</name>
<reference evidence="3" key="1">
    <citation type="submission" date="2015-08" db="EMBL/GenBank/DDBJ databases">
        <title>Genome sequencing project for genomic taxonomy and phylogenomics of Bacillus-like bacteria.</title>
        <authorList>
            <person name="Liu B."/>
            <person name="Wang J."/>
            <person name="Zhu Y."/>
            <person name="Liu G."/>
            <person name="Chen Q."/>
            <person name="Chen Z."/>
            <person name="Lan J."/>
            <person name="Che J."/>
            <person name="Ge C."/>
            <person name="Shi H."/>
            <person name="Pan Z."/>
            <person name="Liu X."/>
        </authorList>
    </citation>
    <scope>NUCLEOTIDE SEQUENCE [LARGE SCALE GENOMIC DNA]</scope>
    <source>
        <strain evidence="3">FJAT-4402</strain>
    </source>
</reference>
<gene>
    <name evidence="2" type="ORF">AM592_20380</name>
</gene>
<evidence type="ECO:0000313" key="3">
    <source>
        <dbReference type="Proteomes" id="UP000067625"/>
    </source>
</evidence>
<sequence length="193" mass="21427">MTIENNVEGKENNVEGKENNVEGNEKRENKLTSSPVKRTILYGVAGATIGLVTSKKAGKRILAAVDTEKLKEKSLSFGKSAKEKLSELKDSSVEKSQQAAKDIKNKTTNFITKRKNNEEAETQTNETEPENKNDHSDNEQYEALKEQNKKLSERLEQVEQKLKQLSESTESDSGSKTDKAETSVSSNDDTSSK</sequence>
<dbReference type="Proteomes" id="UP000067625">
    <property type="component" value="Chromosome"/>
</dbReference>
<feature type="region of interest" description="Disordered" evidence="1">
    <location>
        <begin position="72"/>
        <end position="193"/>
    </location>
</feature>
<dbReference type="NCBIfam" id="NF041669">
    <property type="entry name" value="GvpT"/>
    <property type="match status" value="1"/>
</dbReference>
<dbReference type="AlphaFoldDB" id="A0A0M4FUN4"/>
<proteinExistence type="predicted"/>
<dbReference type="RefSeq" id="WP_053605477.1">
    <property type="nucleotide sequence ID" value="NZ_CP012600.1"/>
</dbReference>
<protein>
    <recommendedName>
        <fullName evidence="4">Gas vesicle protein GvpP</fullName>
    </recommendedName>
</protein>
<dbReference type="STRING" id="1441095.AM592_20380"/>
<feature type="region of interest" description="Disordered" evidence="1">
    <location>
        <begin position="1"/>
        <end position="35"/>
    </location>
</feature>
<dbReference type="EMBL" id="CP012600">
    <property type="protein sequence ID" value="ALC83621.1"/>
    <property type="molecule type" value="Genomic_DNA"/>
</dbReference>
<evidence type="ECO:0000313" key="2">
    <source>
        <dbReference type="EMBL" id="ALC83621.1"/>
    </source>
</evidence>
<organism evidence="2 3">
    <name type="scientific">Bacillus gobiensis</name>
    <dbReference type="NCBI Taxonomy" id="1441095"/>
    <lineage>
        <taxon>Bacteria</taxon>
        <taxon>Bacillati</taxon>
        <taxon>Bacillota</taxon>
        <taxon>Bacilli</taxon>
        <taxon>Bacillales</taxon>
        <taxon>Bacillaceae</taxon>
        <taxon>Bacillus</taxon>
    </lineage>
</organism>
<accession>A0A0M4FUN4</accession>
<feature type="compositionally biased region" description="Polar residues" evidence="1">
    <location>
        <begin position="182"/>
        <end position="193"/>
    </location>
</feature>